<dbReference type="Gene3D" id="2.40.70.10">
    <property type="entry name" value="Acid Proteases"/>
    <property type="match status" value="1"/>
</dbReference>
<feature type="region of interest" description="Disordered" evidence="1">
    <location>
        <begin position="187"/>
        <end position="206"/>
    </location>
</feature>
<dbReference type="OrthoDB" id="5599419at2759"/>
<dbReference type="eggNOG" id="ENOG502S3G3">
    <property type="taxonomic scope" value="Eukaryota"/>
</dbReference>
<dbReference type="KEGG" id="cput:CONPUDRAFT_31469"/>
<dbReference type="RefSeq" id="XP_007775971.1">
    <property type="nucleotide sequence ID" value="XM_007777781.1"/>
</dbReference>
<proteinExistence type="predicted"/>
<gene>
    <name evidence="2" type="ORF">CONPUDRAFT_31469</name>
</gene>
<evidence type="ECO:0000313" key="2">
    <source>
        <dbReference type="EMBL" id="EIW73852.1"/>
    </source>
</evidence>
<evidence type="ECO:0000313" key="3">
    <source>
        <dbReference type="Proteomes" id="UP000053558"/>
    </source>
</evidence>
<protein>
    <recommendedName>
        <fullName evidence="4">CCHC-type domain-containing protein</fullName>
    </recommendedName>
</protein>
<dbReference type="CDD" id="cd00303">
    <property type="entry name" value="retropepsin_like"/>
    <property type="match status" value="1"/>
</dbReference>
<feature type="non-terminal residue" evidence="2">
    <location>
        <position position="262"/>
    </location>
</feature>
<sequence length="262" mass="28701">MQGRCFGCGSSDHIKRNGGHDREQCSHCQRRGHRQDVCEDKFLGRPPRQRIATARVEGPFSLFDDDAFSSTSASVPAPSSAPPSASSEVSGSTGIASASIEELQALLQDQRDLIRRYEAAGQGSGSITHFVRLKLTVDANEVWTDFLVTNLGGEEVILGLPWLCETNPRIDWARGLLSMCWAPPPGSEVAPLSSDPDSETSESPYKRVQANRKLRRAWVRAGILEDQRDELWCAAGFTYSQQLAEAAAKGKTQKTLEEMVPP</sequence>
<feature type="region of interest" description="Disordered" evidence="1">
    <location>
        <begin position="71"/>
        <end position="93"/>
    </location>
</feature>
<accession>R7SDL5</accession>
<evidence type="ECO:0000256" key="1">
    <source>
        <dbReference type="SAM" id="MobiDB-lite"/>
    </source>
</evidence>
<evidence type="ECO:0008006" key="4">
    <source>
        <dbReference type="Google" id="ProtNLM"/>
    </source>
</evidence>
<organism evidence="2 3">
    <name type="scientific">Coniophora puteana (strain RWD-64-598)</name>
    <name type="common">Brown rot fungus</name>
    <dbReference type="NCBI Taxonomy" id="741705"/>
    <lineage>
        <taxon>Eukaryota</taxon>
        <taxon>Fungi</taxon>
        <taxon>Dikarya</taxon>
        <taxon>Basidiomycota</taxon>
        <taxon>Agaricomycotina</taxon>
        <taxon>Agaricomycetes</taxon>
        <taxon>Agaricomycetidae</taxon>
        <taxon>Boletales</taxon>
        <taxon>Coniophorineae</taxon>
        <taxon>Coniophoraceae</taxon>
        <taxon>Coniophora</taxon>
    </lineage>
</organism>
<dbReference type="AlphaFoldDB" id="R7SDL5"/>
<reference evidence="3" key="1">
    <citation type="journal article" date="2012" name="Science">
        <title>The Paleozoic origin of enzymatic lignin decomposition reconstructed from 31 fungal genomes.</title>
        <authorList>
            <person name="Floudas D."/>
            <person name="Binder M."/>
            <person name="Riley R."/>
            <person name="Barry K."/>
            <person name="Blanchette R.A."/>
            <person name="Henrissat B."/>
            <person name="Martinez A.T."/>
            <person name="Otillar R."/>
            <person name="Spatafora J.W."/>
            <person name="Yadav J.S."/>
            <person name="Aerts A."/>
            <person name="Benoit I."/>
            <person name="Boyd A."/>
            <person name="Carlson A."/>
            <person name="Copeland A."/>
            <person name="Coutinho P.M."/>
            <person name="de Vries R.P."/>
            <person name="Ferreira P."/>
            <person name="Findley K."/>
            <person name="Foster B."/>
            <person name="Gaskell J."/>
            <person name="Glotzer D."/>
            <person name="Gorecki P."/>
            <person name="Heitman J."/>
            <person name="Hesse C."/>
            <person name="Hori C."/>
            <person name="Igarashi K."/>
            <person name="Jurgens J.A."/>
            <person name="Kallen N."/>
            <person name="Kersten P."/>
            <person name="Kohler A."/>
            <person name="Kuees U."/>
            <person name="Kumar T.K.A."/>
            <person name="Kuo A."/>
            <person name="LaButti K."/>
            <person name="Larrondo L.F."/>
            <person name="Lindquist E."/>
            <person name="Ling A."/>
            <person name="Lombard V."/>
            <person name="Lucas S."/>
            <person name="Lundell T."/>
            <person name="Martin R."/>
            <person name="McLaughlin D.J."/>
            <person name="Morgenstern I."/>
            <person name="Morin E."/>
            <person name="Murat C."/>
            <person name="Nagy L.G."/>
            <person name="Nolan M."/>
            <person name="Ohm R.A."/>
            <person name="Patyshakuliyeva A."/>
            <person name="Rokas A."/>
            <person name="Ruiz-Duenas F.J."/>
            <person name="Sabat G."/>
            <person name="Salamov A."/>
            <person name="Samejima M."/>
            <person name="Schmutz J."/>
            <person name="Slot J.C."/>
            <person name="St John F."/>
            <person name="Stenlid J."/>
            <person name="Sun H."/>
            <person name="Sun S."/>
            <person name="Syed K."/>
            <person name="Tsang A."/>
            <person name="Wiebenga A."/>
            <person name="Young D."/>
            <person name="Pisabarro A."/>
            <person name="Eastwood D.C."/>
            <person name="Martin F."/>
            <person name="Cullen D."/>
            <person name="Grigoriev I.V."/>
            <person name="Hibbett D.S."/>
        </authorList>
    </citation>
    <scope>NUCLEOTIDE SEQUENCE [LARGE SCALE GENOMIC DNA]</scope>
    <source>
        <strain evidence="3">RWD-64-598 SS2</strain>
    </source>
</reference>
<dbReference type="InterPro" id="IPR021109">
    <property type="entry name" value="Peptidase_aspartic_dom_sf"/>
</dbReference>
<name>R7SDL5_CONPW</name>
<dbReference type="GeneID" id="19206710"/>
<dbReference type="Proteomes" id="UP000053558">
    <property type="component" value="Unassembled WGS sequence"/>
</dbReference>
<dbReference type="EMBL" id="JH711629">
    <property type="protein sequence ID" value="EIW73852.1"/>
    <property type="molecule type" value="Genomic_DNA"/>
</dbReference>
<keyword evidence="3" id="KW-1185">Reference proteome</keyword>
<dbReference type="OMA" id="CETNPRI"/>